<keyword evidence="12" id="KW-1185">Reference proteome</keyword>
<feature type="transmembrane region" description="Helical" evidence="9">
    <location>
        <begin position="13"/>
        <end position="40"/>
    </location>
</feature>
<evidence type="ECO:0000256" key="8">
    <source>
        <dbReference type="RuleBase" id="RU004057"/>
    </source>
</evidence>
<evidence type="ECO:0000256" key="6">
    <source>
        <dbReference type="ARBA" id="ARBA00022989"/>
    </source>
</evidence>
<evidence type="ECO:0000313" key="12">
    <source>
        <dbReference type="Proteomes" id="UP000028486"/>
    </source>
</evidence>
<dbReference type="GO" id="GO:0005886">
    <property type="term" value="C:plasma membrane"/>
    <property type="evidence" value="ECO:0007669"/>
    <property type="project" value="UniProtKB-SubCell"/>
</dbReference>
<dbReference type="InterPro" id="IPR014172">
    <property type="entry name" value="TonB_ExbB_2"/>
</dbReference>
<evidence type="ECO:0000256" key="9">
    <source>
        <dbReference type="SAM" id="Phobius"/>
    </source>
</evidence>
<dbReference type="InterPro" id="IPR002898">
    <property type="entry name" value="MotA_ExbB_proton_chnl"/>
</dbReference>
<proteinExistence type="inferred from homology"/>
<dbReference type="NCBIfam" id="TIGR02805">
    <property type="entry name" value="exbB2"/>
    <property type="match status" value="1"/>
</dbReference>
<comment type="subcellular location">
    <subcellularLocation>
        <location evidence="1">Cell inner membrane</location>
        <topology evidence="1">Multi-pass membrane protein</topology>
    </subcellularLocation>
    <subcellularLocation>
        <location evidence="8">Membrane</location>
        <topology evidence="8">Multi-pass membrane protein</topology>
    </subcellularLocation>
</comment>
<comment type="similarity">
    <text evidence="8">Belongs to the exbB/tolQ family.</text>
</comment>
<protein>
    <submittedName>
        <fullName evidence="11">TonB system transport protein ExbB</fullName>
    </submittedName>
</protein>
<keyword evidence="6 9" id="KW-1133">Transmembrane helix</keyword>
<dbReference type="EMBL" id="CP009043">
    <property type="protein sequence ID" value="AII14165.1"/>
    <property type="molecule type" value="Genomic_DNA"/>
</dbReference>
<keyword evidence="3" id="KW-1003">Cell membrane</keyword>
<dbReference type="AlphaFoldDB" id="A0A076F7C4"/>
<dbReference type="PANTHER" id="PTHR30625">
    <property type="entry name" value="PROTEIN TOLQ"/>
    <property type="match status" value="1"/>
</dbReference>
<dbReference type="GO" id="GO:0055085">
    <property type="term" value="P:transmembrane transport"/>
    <property type="evidence" value="ECO:0007669"/>
    <property type="project" value="InterPro"/>
</dbReference>
<keyword evidence="7 9" id="KW-0472">Membrane</keyword>
<dbReference type="Pfam" id="PF01618">
    <property type="entry name" value="MotA_ExbB"/>
    <property type="match status" value="1"/>
</dbReference>
<feature type="transmembrane region" description="Helical" evidence="9">
    <location>
        <begin position="105"/>
        <end position="127"/>
    </location>
</feature>
<keyword evidence="5 8" id="KW-0653">Protein transport</keyword>
<dbReference type="InterPro" id="IPR050790">
    <property type="entry name" value="ExbB/TolQ_transport"/>
</dbReference>
<organism evidence="11 12">
    <name type="scientific">Campylobacter iguaniorum</name>
    <dbReference type="NCBI Taxonomy" id="1244531"/>
    <lineage>
        <taxon>Bacteria</taxon>
        <taxon>Pseudomonadati</taxon>
        <taxon>Campylobacterota</taxon>
        <taxon>Epsilonproteobacteria</taxon>
        <taxon>Campylobacterales</taxon>
        <taxon>Campylobacteraceae</taxon>
        <taxon>Campylobacter</taxon>
    </lineage>
</organism>
<gene>
    <name evidence="11" type="primary">exbB1</name>
    <name evidence="11" type="ORF">CIG1485E_0294</name>
</gene>
<keyword evidence="4 9" id="KW-0812">Transmembrane</keyword>
<dbReference type="STRING" id="1244531.CIG2463D_0299"/>
<accession>A0A076F7C4</accession>
<feature type="domain" description="MotA/TolQ/ExbB proton channel" evidence="10">
    <location>
        <begin position="54"/>
        <end position="139"/>
    </location>
</feature>
<dbReference type="HOGENOM" id="CLU_133317_0_0_7"/>
<evidence type="ECO:0000256" key="4">
    <source>
        <dbReference type="ARBA" id="ARBA00022692"/>
    </source>
</evidence>
<evidence type="ECO:0000259" key="10">
    <source>
        <dbReference type="Pfam" id="PF01618"/>
    </source>
</evidence>
<dbReference type="KEGG" id="caj:CIG1485E_0294"/>
<dbReference type="GO" id="GO:0017038">
    <property type="term" value="P:protein import"/>
    <property type="evidence" value="ECO:0007669"/>
    <property type="project" value="TreeGrafter"/>
</dbReference>
<evidence type="ECO:0000256" key="7">
    <source>
        <dbReference type="ARBA" id="ARBA00023136"/>
    </source>
</evidence>
<dbReference type="PATRIC" id="fig|1244531.6.peg.243"/>
<dbReference type="Proteomes" id="UP000028486">
    <property type="component" value="Chromosome"/>
</dbReference>
<evidence type="ECO:0000256" key="2">
    <source>
        <dbReference type="ARBA" id="ARBA00022448"/>
    </source>
</evidence>
<keyword evidence="2 8" id="KW-0813">Transport</keyword>
<name>A0A076F7C4_9BACT</name>
<feature type="transmembrane region" description="Helical" evidence="9">
    <location>
        <begin position="61"/>
        <end position="85"/>
    </location>
</feature>
<dbReference type="eggNOG" id="COG0811">
    <property type="taxonomic scope" value="Bacteria"/>
</dbReference>
<reference evidence="12" key="1">
    <citation type="journal article" date="2014" name="Genome Announc.">
        <title>Complete Genome Sequence of Campylobacter iguaniorum Strain 1485ET, Isolated from a Bearded Dragon (Pogona vitticeps).</title>
        <authorList>
            <person name="Gilbert M.J."/>
            <person name="Miller W.G."/>
            <person name="Yee E."/>
            <person name="Kik M."/>
            <person name="Wagenaar J.A."/>
            <person name="Duim B."/>
        </authorList>
    </citation>
    <scope>NUCLEOTIDE SEQUENCE [LARGE SCALE GENOMIC DNA]</scope>
    <source>
        <strain evidence="12">1485E</strain>
    </source>
</reference>
<evidence type="ECO:0000256" key="5">
    <source>
        <dbReference type="ARBA" id="ARBA00022927"/>
    </source>
</evidence>
<evidence type="ECO:0000256" key="1">
    <source>
        <dbReference type="ARBA" id="ARBA00004429"/>
    </source>
</evidence>
<evidence type="ECO:0000313" key="11">
    <source>
        <dbReference type="EMBL" id="AII14165.1"/>
    </source>
</evidence>
<dbReference type="PANTHER" id="PTHR30625:SF15">
    <property type="entry name" value="BIOPOLYMER TRANSPORT PROTEIN EXBB"/>
    <property type="match status" value="1"/>
</dbReference>
<sequence length="147" mass="16377">MEIVEFLKQNLDYIIIGILLFMSFVALFVSVERAIFYSFVDVGKFDSEKELEIVLTKNLTFLYVIYQNAPYIGLLGTVGGIMITFYDIASSGNLDQNSVMMGLSLALKATAFGLALAIPSLVIYNLCGRKVDVLMAKFEAKNKEILH</sequence>
<evidence type="ECO:0000256" key="3">
    <source>
        <dbReference type="ARBA" id="ARBA00022475"/>
    </source>
</evidence>